<sequence>MPSSLICLSQDSLLELEQLQTYAQGEHTKRRHDEEHDDSFFFSTESEASFILPSVPGASLSTDFAPTVEAFAPCTEEVDSPPNLEFFGSLCFSLYGILRYFLDLKTPGSAGSVAAHQMYNPKTQ</sequence>
<comment type="caution">
    <text evidence="1">The sequence shown here is derived from an EMBL/GenBank/DDBJ whole genome shotgun (WGS) entry which is preliminary data.</text>
</comment>
<dbReference type="Proteomes" id="UP001341840">
    <property type="component" value="Unassembled WGS sequence"/>
</dbReference>
<dbReference type="EMBL" id="JASCZI010181262">
    <property type="protein sequence ID" value="MED6180303.1"/>
    <property type="molecule type" value="Genomic_DNA"/>
</dbReference>
<proteinExistence type="predicted"/>
<reference evidence="1 2" key="1">
    <citation type="journal article" date="2023" name="Plants (Basel)">
        <title>Bridging the Gap: Combining Genomics and Transcriptomics Approaches to Understand Stylosanthes scabra, an Orphan Legume from the Brazilian Caatinga.</title>
        <authorList>
            <person name="Ferreira-Neto J.R.C."/>
            <person name="da Silva M.D."/>
            <person name="Binneck E."/>
            <person name="de Melo N.F."/>
            <person name="da Silva R.H."/>
            <person name="de Melo A.L.T.M."/>
            <person name="Pandolfi V."/>
            <person name="Bustamante F.O."/>
            <person name="Brasileiro-Vidal A.C."/>
            <person name="Benko-Iseppon A.M."/>
        </authorList>
    </citation>
    <scope>NUCLEOTIDE SEQUENCE [LARGE SCALE GENOMIC DNA]</scope>
    <source>
        <tissue evidence="1">Leaves</tissue>
    </source>
</reference>
<evidence type="ECO:0000313" key="1">
    <source>
        <dbReference type="EMBL" id="MED6180303.1"/>
    </source>
</evidence>
<feature type="non-terminal residue" evidence="1">
    <location>
        <position position="124"/>
    </location>
</feature>
<evidence type="ECO:0000313" key="2">
    <source>
        <dbReference type="Proteomes" id="UP001341840"/>
    </source>
</evidence>
<organism evidence="1 2">
    <name type="scientific">Stylosanthes scabra</name>
    <dbReference type="NCBI Taxonomy" id="79078"/>
    <lineage>
        <taxon>Eukaryota</taxon>
        <taxon>Viridiplantae</taxon>
        <taxon>Streptophyta</taxon>
        <taxon>Embryophyta</taxon>
        <taxon>Tracheophyta</taxon>
        <taxon>Spermatophyta</taxon>
        <taxon>Magnoliopsida</taxon>
        <taxon>eudicotyledons</taxon>
        <taxon>Gunneridae</taxon>
        <taxon>Pentapetalae</taxon>
        <taxon>rosids</taxon>
        <taxon>fabids</taxon>
        <taxon>Fabales</taxon>
        <taxon>Fabaceae</taxon>
        <taxon>Papilionoideae</taxon>
        <taxon>50 kb inversion clade</taxon>
        <taxon>dalbergioids sensu lato</taxon>
        <taxon>Dalbergieae</taxon>
        <taxon>Pterocarpus clade</taxon>
        <taxon>Stylosanthes</taxon>
    </lineage>
</organism>
<gene>
    <name evidence="1" type="ORF">PIB30_008798</name>
</gene>
<protein>
    <submittedName>
        <fullName evidence="1">Uncharacterized protein</fullName>
    </submittedName>
</protein>
<keyword evidence="2" id="KW-1185">Reference proteome</keyword>
<name>A0ABU6W8K8_9FABA</name>
<accession>A0ABU6W8K8</accession>